<name>E5BEY1_9FUSO</name>
<organism evidence="1 2">
    <name type="scientific">Fusobacterium gonidiaformans 3-1-5R</name>
    <dbReference type="NCBI Taxonomy" id="469605"/>
    <lineage>
        <taxon>Bacteria</taxon>
        <taxon>Fusobacteriati</taxon>
        <taxon>Fusobacteriota</taxon>
        <taxon>Fusobacteriia</taxon>
        <taxon>Fusobacteriales</taxon>
        <taxon>Fusobacteriaceae</taxon>
        <taxon>Fusobacterium</taxon>
    </lineage>
</organism>
<dbReference type="Proteomes" id="UP000002975">
    <property type="component" value="Unassembled WGS sequence"/>
</dbReference>
<dbReference type="EMBL" id="GG657971">
    <property type="protein sequence ID" value="EFS20662.1"/>
    <property type="molecule type" value="Genomic_DNA"/>
</dbReference>
<dbReference type="AlphaFoldDB" id="E5BEY1"/>
<evidence type="ECO:0000313" key="2">
    <source>
        <dbReference type="Proteomes" id="UP000002975"/>
    </source>
</evidence>
<dbReference type="BioCyc" id="FSP469605-HMP:GTSP-161-MONOMER"/>
<evidence type="ECO:0000313" key="1">
    <source>
        <dbReference type="EMBL" id="EFS20662.1"/>
    </source>
</evidence>
<keyword evidence="2" id="KW-1185">Reference proteome</keyword>
<dbReference type="HOGENOM" id="CLU_2751986_0_0_0"/>
<sequence>MTREEIISLKKTIFRDFTLNSEALRTSPVESYELCLIYERYGKKFKMSEIVRALNIKTTTTEMKKIPYIY</sequence>
<gene>
    <name evidence="1" type="ORF">FSBG_00159</name>
</gene>
<protein>
    <submittedName>
        <fullName evidence="1">Uncharacterized protein</fullName>
    </submittedName>
</protein>
<proteinExistence type="predicted"/>
<reference evidence="1 2" key="1">
    <citation type="submission" date="2009-02" db="EMBL/GenBank/DDBJ databases">
        <title>The Genome Sequence of Fusobacterium sp. 3_1_5R.</title>
        <authorList>
            <consortium name="The Broad Institute Genome Sequencing Platform"/>
            <person name="Ward D."/>
            <person name="Young S.K."/>
            <person name="Kodira C.D."/>
            <person name="Zeng Q."/>
            <person name="Koehrsen M."/>
            <person name="Alvarado L."/>
            <person name="Berlin A."/>
            <person name="Borenstein D."/>
            <person name="Chen Z."/>
            <person name="Engels R."/>
            <person name="Freedman E."/>
            <person name="Gellesch M."/>
            <person name="Goldberg J."/>
            <person name="Griggs A."/>
            <person name="Gujja S."/>
            <person name="Heiman D."/>
            <person name="Hepburn T."/>
            <person name="Howarth C."/>
            <person name="Jen D."/>
            <person name="Larson L."/>
            <person name="Lewis B."/>
            <person name="Mehta T."/>
            <person name="Park D."/>
            <person name="Pearson M."/>
            <person name="Roberts A."/>
            <person name="Saif S."/>
            <person name="Shea T."/>
            <person name="Shenoy N."/>
            <person name="Sisk P."/>
            <person name="Stolte C."/>
            <person name="Sykes S."/>
            <person name="Walk T."/>
            <person name="White J."/>
            <person name="Yandava C."/>
            <person name="Allen-Vercoe E."/>
            <person name="Strauss J."/>
            <person name="Ambrose C."/>
            <person name="Lander E."/>
            <person name="Nusbaum C."/>
            <person name="Galagan J."/>
            <person name="Birren B."/>
        </authorList>
    </citation>
    <scope>NUCLEOTIDE SEQUENCE [LARGE SCALE GENOMIC DNA]</scope>
    <source>
        <strain evidence="1 2">3_1_5R</strain>
    </source>
</reference>
<accession>E5BEY1</accession>